<organism evidence="1 2">
    <name type="scientific">Dactylonectria macrodidyma</name>
    <dbReference type="NCBI Taxonomy" id="307937"/>
    <lineage>
        <taxon>Eukaryota</taxon>
        <taxon>Fungi</taxon>
        <taxon>Dikarya</taxon>
        <taxon>Ascomycota</taxon>
        <taxon>Pezizomycotina</taxon>
        <taxon>Sordariomycetes</taxon>
        <taxon>Hypocreomycetidae</taxon>
        <taxon>Hypocreales</taxon>
        <taxon>Nectriaceae</taxon>
        <taxon>Dactylonectria</taxon>
    </lineage>
</organism>
<protein>
    <submittedName>
        <fullName evidence="1">Uncharacterized protein</fullName>
    </submittedName>
</protein>
<dbReference type="OrthoDB" id="4900404at2759"/>
<evidence type="ECO:0000313" key="1">
    <source>
        <dbReference type="EMBL" id="KAH7170783.1"/>
    </source>
</evidence>
<proteinExistence type="predicted"/>
<comment type="caution">
    <text evidence="1">The sequence shown here is derived from an EMBL/GenBank/DDBJ whole genome shotgun (WGS) entry which is preliminary data.</text>
</comment>
<dbReference type="EMBL" id="JAGMUV010000002">
    <property type="protein sequence ID" value="KAH7170783.1"/>
    <property type="molecule type" value="Genomic_DNA"/>
</dbReference>
<sequence length="250" mass="28103">MAASVGFSFEPCTRSQPSKDRTYRQLFSRTLARRKPSLSYAGYKRALEIYGNEVALRRNKNFEVWGANNLEVLSRFRKRAREEGFNPSNGYSDRANSKYYFQQPGTKLGDELEFEAEFEAEYKLENEPENNPENEPLDTTSLLPWRLQNMLGIMVQHLNDIPGSCIGAAEIAQALAETLDDMLHAAPEDVNATWDQARAIMHAINGPIGVARFTETIRMIYLPPPQLARIQAIGADLQGESSTATQNNPS</sequence>
<reference evidence="1" key="1">
    <citation type="journal article" date="2021" name="Nat. Commun.">
        <title>Genetic determinants of endophytism in the Arabidopsis root mycobiome.</title>
        <authorList>
            <person name="Mesny F."/>
            <person name="Miyauchi S."/>
            <person name="Thiergart T."/>
            <person name="Pickel B."/>
            <person name="Atanasova L."/>
            <person name="Karlsson M."/>
            <person name="Huettel B."/>
            <person name="Barry K.W."/>
            <person name="Haridas S."/>
            <person name="Chen C."/>
            <person name="Bauer D."/>
            <person name="Andreopoulos W."/>
            <person name="Pangilinan J."/>
            <person name="LaButti K."/>
            <person name="Riley R."/>
            <person name="Lipzen A."/>
            <person name="Clum A."/>
            <person name="Drula E."/>
            <person name="Henrissat B."/>
            <person name="Kohler A."/>
            <person name="Grigoriev I.V."/>
            <person name="Martin F.M."/>
            <person name="Hacquard S."/>
        </authorList>
    </citation>
    <scope>NUCLEOTIDE SEQUENCE</scope>
    <source>
        <strain evidence="1">MPI-CAGE-AT-0147</strain>
    </source>
</reference>
<evidence type="ECO:0000313" key="2">
    <source>
        <dbReference type="Proteomes" id="UP000738349"/>
    </source>
</evidence>
<gene>
    <name evidence="1" type="ORF">EDB81DRAFT_909475</name>
</gene>
<name>A0A9P9FQZ9_9HYPO</name>
<dbReference type="AlphaFoldDB" id="A0A9P9FQZ9"/>
<keyword evidence="2" id="KW-1185">Reference proteome</keyword>
<dbReference type="Proteomes" id="UP000738349">
    <property type="component" value="Unassembled WGS sequence"/>
</dbReference>
<accession>A0A9P9FQZ9</accession>